<dbReference type="Proteomes" id="UP000729402">
    <property type="component" value="Unassembled WGS sequence"/>
</dbReference>
<proteinExistence type="predicted"/>
<dbReference type="AlphaFoldDB" id="A0A8J5TAC2"/>
<keyword evidence="3" id="KW-1185">Reference proteome</keyword>
<comment type="caution">
    <text evidence="2">The sequence shown here is derived from an EMBL/GenBank/DDBJ whole genome shotgun (WGS) entry which is preliminary data.</text>
</comment>
<evidence type="ECO:0000256" key="1">
    <source>
        <dbReference type="SAM" id="MobiDB-lite"/>
    </source>
</evidence>
<dbReference type="EMBL" id="JAAALK010000283">
    <property type="protein sequence ID" value="KAG8069711.1"/>
    <property type="molecule type" value="Genomic_DNA"/>
</dbReference>
<sequence length="109" mass="11933">MVKMREATTATASTTREAAMDSGAAAEVGGYVAPIEIDSEEQFVEIVARRLEELLVVANGQISGEDDLERVGISVVELEPNPWVPVRRLHRGFVLSSRPISLQIEKKIT</sequence>
<evidence type="ECO:0000313" key="3">
    <source>
        <dbReference type="Proteomes" id="UP000729402"/>
    </source>
</evidence>
<feature type="region of interest" description="Disordered" evidence="1">
    <location>
        <begin position="1"/>
        <end position="23"/>
    </location>
</feature>
<accession>A0A8J5TAC2</accession>
<evidence type="ECO:0000313" key="2">
    <source>
        <dbReference type="EMBL" id="KAG8069711.1"/>
    </source>
</evidence>
<reference evidence="2" key="1">
    <citation type="journal article" date="2021" name="bioRxiv">
        <title>Whole Genome Assembly and Annotation of Northern Wild Rice, Zizania palustris L., Supports a Whole Genome Duplication in the Zizania Genus.</title>
        <authorList>
            <person name="Haas M."/>
            <person name="Kono T."/>
            <person name="Macchietto M."/>
            <person name="Millas R."/>
            <person name="McGilp L."/>
            <person name="Shao M."/>
            <person name="Duquette J."/>
            <person name="Hirsch C.N."/>
            <person name="Kimball J."/>
        </authorList>
    </citation>
    <scope>NUCLEOTIDE SEQUENCE</scope>
    <source>
        <tissue evidence="2">Fresh leaf tissue</tissue>
    </source>
</reference>
<reference evidence="2" key="2">
    <citation type="submission" date="2021-02" db="EMBL/GenBank/DDBJ databases">
        <authorList>
            <person name="Kimball J.A."/>
            <person name="Haas M.W."/>
            <person name="Macchietto M."/>
            <person name="Kono T."/>
            <person name="Duquette J."/>
            <person name="Shao M."/>
        </authorList>
    </citation>
    <scope>NUCLEOTIDE SEQUENCE</scope>
    <source>
        <tissue evidence="2">Fresh leaf tissue</tissue>
    </source>
</reference>
<protein>
    <submittedName>
        <fullName evidence="2">Uncharacterized protein</fullName>
    </submittedName>
</protein>
<name>A0A8J5TAC2_ZIZPA</name>
<feature type="compositionally biased region" description="Low complexity" evidence="1">
    <location>
        <begin position="7"/>
        <end position="17"/>
    </location>
</feature>
<gene>
    <name evidence="2" type="ORF">GUJ93_ZPchr0006g45147</name>
</gene>
<organism evidence="2 3">
    <name type="scientific">Zizania palustris</name>
    <name type="common">Northern wild rice</name>
    <dbReference type="NCBI Taxonomy" id="103762"/>
    <lineage>
        <taxon>Eukaryota</taxon>
        <taxon>Viridiplantae</taxon>
        <taxon>Streptophyta</taxon>
        <taxon>Embryophyta</taxon>
        <taxon>Tracheophyta</taxon>
        <taxon>Spermatophyta</taxon>
        <taxon>Magnoliopsida</taxon>
        <taxon>Liliopsida</taxon>
        <taxon>Poales</taxon>
        <taxon>Poaceae</taxon>
        <taxon>BOP clade</taxon>
        <taxon>Oryzoideae</taxon>
        <taxon>Oryzeae</taxon>
        <taxon>Zizaniinae</taxon>
        <taxon>Zizania</taxon>
    </lineage>
</organism>